<comment type="similarity">
    <text evidence="2">Belongs to the UPF0126 family.</text>
</comment>
<dbReference type="RefSeq" id="WP_117003323.1">
    <property type="nucleotide sequence ID" value="NZ_BMJS01000025.1"/>
</dbReference>
<keyword evidence="10" id="KW-1185">Reference proteome</keyword>
<comment type="subcellular location">
    <subcellularLocation>
        <location evidence="1">Cell membrane</location>
        <topology evidence="1">Multi-pass membrane protein</topology>
    </subcellularLocation>
</comment>
<keyword evidence="4 7" id="KW-0812">Transmembrane</keyword>
<keyword evidence="6 7" id="KW-0472">Membrane</keyword>
<keyword evidence="5 7" id="KW-1133">Transmembrane helix</keyword>
<dbReference type="Pfam" id="PF03458">
    <property type="entry name" value="Gly_transporter"/>
    <property type="match status" value="2"/>
</dbReference>
<feature type="transmembrane region" description="Helical" evidence="7">
    <location>
        <begin position="168"/>
        <end position="186"/>
    </location>
</feature>
<reference evidence="9" key="2">
    <citation type="submission" date="2020-09" db="EMBL/GenBank/DDBJ databases">
        <authorList>
            <person name="Sun Q."/>
            <person name="Zhou Y."/>
        </authorList>
    </citation>
    <scope>NUCLEOTIDE SEQUENCE</scope>
    <source>
        <strain evidence="9">CGMCC 1.15758</strain>
    </source>
</reference>
<gene>
    <name evidence="9" type="ORF">GCM10010995_20020</name>
</gene>
<evidence type="ECO:0000313" key="9">
    <source>
        <dbReference type="EMBL" id="GGG02640.1"/>
    </source>
</evidence>
<dbReference type="PANTHER" id="PTHR30506">
    <property type="entry name" value="INNER MEMBRANE PROTEIN"/>
    <property type="match status" value="1"/>
</dbReference>
<dbReference type="InterPro" id="IPR005115">
    <property type="entry name" value="Gly_transporter"/>
</dbReference>
<dbReference type="PANTHER" id="PTHR30506:SF3">
    <property type="entry name" value="UPF0126 INNER MEMBRANE PROTEIN YADS-RELATED"/>
    <property type="match status" value="1"/>
</dbReference>
<feature type="transmembrane region" description="Helical" evidence="7">
    <location>
        <begin position="37"/>
        <end position="54"/>
    </location>
</feature>
<evidence type="ECO:0000259" key="8">
    <source>
        <dbReference type="Pfam" id="PF03458"/>
    </source>
</evidence>
<evidence type="ECO:0000256" key="5">
    <source>
        <dbReference type="ARBA" id="ARBA00022989"/>
    </source>
</evidence>
<dbReference type="GO" id="GO:0005886">
    <property type="term" value="C:plasma membrane"/>
    <property type="evidence" value="ECO:0007669"/>
    <property type="project" value="UniProtKB-SubCell"/>
</dbReference>
<comment type="caution">
    <text evidence="9">The sequence shown here is derived from an EMBL/GenBank/DDBJ whole genome shotgun (WGS) entry which is preliminary data.</text>
</comment>
<feature type="domain" description="Glycine transporter" evidence="8">
    <location>
        <begin position="13"/>
        <end position="87"/>
    </location>
</feature>
<evidence type="ECO:0000256" key="2">
    <source>
        <dbReference type="ARBA" id="ARBA00008193"/>
    </source>
</evidence>
<evidence type="ECO:0000256" key="7">
    <source>
        <dbReference type="SAM" id="Phobius"/>
    </source>
</evidence>
<feature type="transmembrane region" description="Helical" evidence="7">
    <location>
        <begin position="192"/>
        <end position="210"/>
    </location>
</feature>
<dbReference type="Proteomes" id="UP000636949">
    <property type="component" value="Unassembled WGS sequence"/>
</dbReference>
<evidence type="ECO:0000256" key="4">
    <source>
        <dbReference type="ARBA" id="ARBA00022692"/>
    </source>
</evidence>
<name>A0A8J2Z5S1_9GAMM</name>
<feature type="transmembrane region" description="Helical" evidence="7">
    <location>
        <begin position="96"/>
        <end position="117"/>
    </location>
</feature>
<protein>
    <submittedName>
        <fullName evidence="9">Membrane protein</fullName>
    </submittedName>
</protein>
<feature type="transmembrane region" description="Helical" evidence="7">
    <location>
        <begin position="129"/>
        <end position="156"/>
    </location>
</feature>
<evidence type="ECO:0000256" key="1">
    <source>
        <dbReference type="ARBA" id="ARBA00004651"/>
    </source>
</evidence>
<feature type="transmembrane region" description="Helical" evidence="7">
    <location>
        <begin position="66"/>
        <end position="87"/>
    </location>
</feature>
<dbReference type="EMBL" id="BMJS01000025">
    <property type="protein sequence ID" value="GGG02640.1"/>
    <property type="molecule type" value="Genomic_DNA"/>
</dbReference>
<dbReference type="AlphaFoldDB" id="A0A8J2Z5S1"/>
<evidence type="ECO:0000256" key="3">
    <source>
        <dbReference type="ARBA" id="ARBA00022475"/>
    </source>
</evidence>
<dbReference type="OrthoDB" id="9791874at2"/>
<reference evidence="9" key="1">
    <citation type="journal article" date="2014" name="Int. J. Syst. Evol. Microbiol.">
        <title>Complete genome sequence of Corynebacterium casei LMG S-19264T (=DSM 44701T), isolated from a smear-ripened cheese.</title>
        <authorList>
            <consortium name="US DOE Joint Genome Institute (JGI-PGF)"/>
            <person name="Walter F."/>
            <person name="Albersmeier A."/>
            <person name="Kalinowski J."/>
            <person name="Ruckert C."/>
        </authorList>
    </citation>
    <scope>NUCLEOTIDE SEQUENCE</scope>
    <source>
        <strain evidence="9">CGMCC 1.15758</strain>
    </source>
</reference>
<feature type="domain" description="Glycine transporter" evidence="8">
    <location>
        <begin position="99"/>
        <end position="182"/>
    </location>
</feature>
<keyword evidence="3" id="KW-1003">Cell membrane</keyword>
<evidence type="ECO:0000313" key="10">
    <source>
        <dbReference type="Proteomes" id="UP000636949"/>
    </source>
</evidence>
<feature type="transmembrane region" description="Helical" evidence="7">
    <location>
        <begin position="12"/>
        <end position="30"/>
    </location>
</feature>
<proteinExistence type="inferred from homology"/>
<accession>A0A8J2Z5S1</accession>
<evidence type="ECO:0000256" key="6">
    <source>
        <dbReference type="ARBA" id="ARBA00023136"/>
    </source>
</evidence>
<organism evidence="9 10">
    <name type="scientific">Cysteiniphilum litorale</name>
    <dbReference type="NCBI Taxonomy" id="2056700"/>
    <lineage>
        <taxon>Bacteria</taxon>
        <taxon>Pseudomonadati</taxon>
        <taxon>Pseudomonadota</taxon>
        <taxon>Gammaproteobacteria</taxon>
        <taxon>Thiotrichales</taxon>
        <taxon>Fastidiosibacteraceae</taxon>
        <taxon>Cysteiniphilum</taxon>
    </lineage>
</organism>
<sequence length="222" mass="24454">MYFLVDKVIVFQILYVIGITAESMSGTVSAGKKNMDIFGIVTIATITALGGGTVRDVLLGYYPLTWVMYPEYILVTFIASILAIFIARHIVKRHKFFLIVDALGLVTFAYLGSDIGYSVAQHAVNNDHFMIFGSFIIAVLMAIITGVSGGVLRDVLCNDVPLVFQAELYALVAALVGILHALTLYFKMDNLISALIIIAIGFSLRLCAIYKNWHLPKVKYFS</sequence>